<evidence type="ECO:0000313" key="3">
    <source>
        <dbReference type="EMBL" id="GGC55076.1"/>
    </source>
</evidence>
<protein>
    <recommendedName>
        <fullName evidence="5">Microcystin-dependent protein</fullName>
    </recommendedName>
</protein>
<dbReference type="EMBL" id="BMFD01000029">
    <property type="protein sequence ID" value="GGC55076.1"/>
    <property type="molecule type" value="Genomic_DNA"/>
</dbReference>
<sequence length="320" mass="32726">MKKVLHTLAAILISVVSYAQVGIGTDNPDNSAMLQVASSEKGFLLPQMTSTQRNAVSSPANGLQVYDTTTNSIWFFNGSYWVNTQAMATVGDVKSGLQTNDHSGWVLLDGRSIGTLSDNQKAAASALGLSGTLPNAADAYLVQNGGSMGAISGSNTVTLTQANLPNVSFSGTAASAGGHTHTVDPAPVDTDSKGNHTHTVDPAPVNTDTKGEHTHTGSVGGSNWLGGGTLTGGFNAGTFPFQIPNLTINPAGDHFHTVDIPSTTSSENGAHKHSIDIPSTTSSSNGAHTHDVTVSSGGSATPVNVAPKSLSVNMFIYLGL</sequence>
<dbReference type="Proteomes" id="UP000635885">
    <property type="component" value="Unassembled WGS sequence"/>
</dbReference>
<name>A0ABQ1N5R5_9BACT</name>
<comment type="caution">
    <text evidence="3">The sequence shown here is derived from an EMBL/GenBank/DDBJ whole genome shotgun (WGS) entry which is preliminary data.</text>
</comment>
<evidence type="ECO:0000313" key="4">
    <source>
        <dbReference type="Proteomes" id="UP000635885"/>
    </source>
</evidence>
<reference evidence="4" key="1">
    <citation type="journal article" date="2019" name="Int. J. Syst. Evol. Microbiol.">
        <title>The Global Catalogue of Microorganisms (GCM) 10K type strain sequencing project: providing services to taxonomists for standard genome sequencing and annotation.</title>
        <authorList>
            <consortium name="The Broad Institute Genomics Platform"/>
            <consortium name="The Broad Institute Genome Sequencing Center for Infectious Disease"/>
            <person name="Wu L."/>
            <person name="Ma J."/>
        </authorList>
    </citation>
    <scope>NUCLEOTIDE SEQUENCE [LARGE SCALE GENOMIC DNA]</scope>
    <source>
        <strain evidence="4">CGMCC 1.12479</strain>
    </source>
</reference>
<feature type="chain" id="PRO_5046258794" description="Microcystin-dependent protein" evidence="2">
    <location>
        <begin position="20"/>
        <end position="320"/>
    </location>
</feature>
<feature type="region of interest" description="Disordered" evidence="1">
    <location>
        <begin position="258"/>
        <end position="303"/>
    </location>
</feature>
<evidence type="ECO:0000256" key="1">
    <source>
        <dbReference type="SAM" id="MobiDB-lite"/>
    </source>
</evidence>
<gene>
    <name evidence="3" type="ORF">GCM10010993_36770</name>
</gene>
<feature type="region of interest" description="Disordered" evidence="1">
    <location>
        <begin position="191"/>
        <end position="224"/>
    </location>
</feature>
<evidence type="ECO:0008006" key="5">
    <source>
        <dbReference type="Google" id="ProtNLM"/>
    </source>
</evidence>
<evidence type="ECO:0000256" key="2">
    <source>
        <dbReference type="SAM" id="SignalP"/>
    </source>
</evidence>
<feature type="compositionally biased region" description="Polar residues" evidence="1">
    <location>
        <begin position="277"/>
        <end position="302"/>
    </location>
</feature>
<accession>A0ABQ1N5R5</accession>
<keyword evidence="4" id="KW-1185">Reference proteome</keyword>
<feature type="signal peptide" evidence="2">
    <location>
        <begin position="1"/>
        <end position="19"/>
    </location>
</feature>
<keyword evidence="2" id="KW-0732">Signal</keyword>
<dbReference type="RefSeq" id="WP_188444587.1">
    <property type="nucleotide sequence ID" value="NZ_BMFD01000029.1"/>
</dbReference>
<organism evidence="3 4">
    <name type="scientific">Belliella aquatica</name>
    <dbReference type="NCBI Taxonomy" id="1323734"/>
    <lineage>
        <taxon>Bacteria</taxon>
        <taxon>Pseudomonadati</taxon>
        <taxon>Bacteroidota</taxon>
        <taxon>Cytophagia</taxon>
        <taxon>Cytophagales</taxon>
        <taxon>Cyclobacteriaceae</taxon>
        <taxon>Belliella</taxon>
    </lineage>
</organism>
<proteinExistence type="predicted"/>